<evidence type="ECO:0008006" key="4">
    <source>
        <dbReference type="Google" id="ProtNLM"/>
    </source>
</evidence>
<dbReference type="InterPro" id="IPR013083">
    <property type="entry name" value="Znf_RING/FYVE/PHD"/>
</dbReference>
<dbReference type="EMBL" id="ML977373">
    <property type="protein sequence ID" value="KAF2105700.1"/>
    <property type="molecule type" value="Genomic_DNA"/>
</dbReference>
<dbReference type="Gene3D" id="3.30.40.10">
    <property type="entry name" value="Zinc/RING finger domain, C3HC4 (zinc finger)"/>
    <property type="match status" value="1"/>
</dbReference>
<feature type="region of interest" description="Disordered" evidence="1">
    <location>
        <begin position="19"/>
        <end position="113"/>
    </location>
</feature>
<evidence type="ECO:0000256" key="1">
    <source>
        <dbReference type="SAM" id="MobiDB-lite"/>
    </source>
</evidence>
<feature type="compositionally biased region" description="Basic and acidic residues" evidence="1">
    <location>
        <begin position="19"/>
        <end position="60"/>
    </location>
</feature>
<dbReference type="OrthoDB" id="8062037at2759"/>
<protein>
    <recommendedName>
        <fullName evidence="4">RING-type domain-containing protein</fullName>
    </recommendedName>
</protein>
<evidence type="ECO:0000313" key="3">
    <source>
        <dbReference type="Proteomes" id="UP000799770"/>
    </source>
</evidence>
<organism evidence="2 3">
    <name type="scientific">Lophiotrema nucula</name>
    <dbReference type="NCBI Taxonomy" id="690887"/>
    <lineage>
        <taxon>Eukaryota</taxon>
        <taxon>Fungi</taxon>
        <taxon>Dikarya</taxon>
        <taxon>Ascomycota</taxon>
        <taxon>Pezizomycotina</taxon>
        <taxon>Dothideomycetes</taxon>
        <taxon>Pleosporomycetidae</taxon>
        <taxon>Pleosporales</taxon>
        <taxon>Lophiotremataceae</taxon>
        <taxon>Lophiotrema</taxon>
    </lineage>
</organism>
<dbReference type="AlphaFoldDB" id="A0A6A5YFL0"/>
<evidence type="ECO:0000313" key="2">
    <source>
        <dbReference type="EMBL" id="KAF2105700.1"/>
    </source>
</evidence>
<proteinExistence type="predicted"/>
<feature type="compositionally biased region" description="Basic and acidic residues" evidence="1">
    <location>
        <begin position="68"/>
        <end position="113"/>
    </location>
</feature>
<accession>A0A6A5YFL0</accession>
<reference evidence="2" key="1">
    <citation type="journal article" date="2020" name="Stud. Mycol.">
        <title>101 Dothideomycetes genomes: a test case for predicting lifestyles and emergence of pathogens.</title>
        <authorList>
            <person name="Haridas S."/>
            <person name="Albert R."/>
            <person name="Binder M."/>
            <person name="Bloem J."/>
            <person name="Labutti K."/>
            <person name="Salamov A."/>
            <person name="Andreopoulos B."/>
            <person name="Baker S."/>
            <person name="Barry K."/>
            <person name="Bills G."/>
            <person name="Bluhm B."/>
            <person name="Cannon C."/>
            <person name="Castanera R."/>
            <person name="Culley D."/>
            <person name="Daum C."/>
            <person name="Ezra D."/>
            <person name="Gonzalez J."/>
            <person name="Henrissat B."/>
            <person name="Kuo A."/>
            <person name="Liang C."/>
            <person name="Lipzen A."/>
            <person name="Lutzoni F."/>
            <person name="Magnuson J."/>
            <person name="Mondo S."/>
            <person name="Nolan M."/>
            <person name="Ohm R."/>
            <person name="Pangilinan J."/>
            <person name="Park H.-J."/>
            <person name="Ramirez L."/>
            <person name="Alfaro M."/>
            <person name="Sun H."/>
            <person name="Tritt A."/>
            <person name="Yoshinaga Y."/>
            <person name="Zwiers L.-H."/>
            <person name="Turgeon B."/>
            <person name="Goodwin S."/>
            <person name="Spatafora J."/>
            <person name="Crous P."/>
            <person name="Grigoriev I."/>
        </authorList>
    </citation>
    <scope>NUCLEOTIDE SEQUENCE</scope>
    <source>
        <strain evidence="2">CBS 627.86</strain>
    </source>
</reference>
<dbReference type="Proteomes" id="UP000799770">
    <property type="component" value="Unassembled WGS sequence"/>
</dbReference>
<sequence>MRENLKLRSRELAAWERRLQEDKESLSKEQESPASKKDEIKVATEHMEKTKTKLIQREQALDTAPEADLSRRETTLNDREDQLIRRDETIAEREHDLSQREESITQRENDPSPWEGRIRSILRESVGVSQVRRQDLDGECCICLEDLNPVQRPVMFCDTGCGANIYRDCVDSHVAESADTATPWLRVWCPACQGKWQ</sequence>
<name>A0A6A5YFL0_9PLEO</name>
<keyword evidence="3" id="KW-1185">Reference proteome</keyword>
<gene>
    <name evidence="2" type="ORF">BDV96DRAFT_655362</name>
</gene>